<evidence type="ECO:0000313" key="2">
    <source>
        <dbReference type="EMBL" id="KAF2760554.1"/>
    </source>
</evidence>
<feature type="compositionally biased region" description="Polar residues" evidence="1">
    <location>
        <begin position="63"/>
        <end position="80"/>
    </location>
</feature>
<evidence type="ECO:0000256" key="1">
    <source>
        <dbReference type="SAM" id="MobiDB-lite"/>
    </source>
</evidence>
<proteinExistence type="predicted"/>
<dbReference type="GeneID" id="54484654"/>
<evidence type="ECO:0000313" key="3">
    <source>
        <dbReference type="Proteomes" id="UP000799437"/>
    </source>
</evidence>
<dbReference type="OrthoDB" id="66964at2759"/>
<dbReference type="AlphaFoldDB" id="A0A6A6WEU7"/>
<dbReference type="RefSeq" id="XP_033603005.1">
    <property type="nucleotide sequence ID" value="XM_033743600.1"/>
</dbReference>
<feature type="region of interest" description="Disordered" evidence="1">
    <location>
        <begin position="60"/>
        <end position="80"/>
    </location>
</feature>
<name>A0A6A6WEU7_9PEZI</name>
<organism evidence="2 3">
    <name type="scientific">Pseudovirgaria hyperparasitica</name>
    <dbReference type="NCBI Taxonomy" id="470096"/>
    <lineage>
        <taxon>Eukaryota</taxon>
        <taxon>Fungi</taxon>
        <taxon>Dikarya</taxon>
        <taxon>Ascomycota</taxon>
        <taxon>Pezizomycotina</taxon>
        <taxon>Dothideomycetes</taxon>
        <taxon>Dothideomycetes incertae sedis</taxon>
        <taxon>Acrospermales</taxon>
        <taxon>Acrospermaceae</taxon>
        <taxon>Pseudovirgaria</taxon>
    </lineage>
</organism>
<dbReference type="EMBL" id="ML996568">
    <property type="protein sequence ID" value="KAF2760554.1"/>
    <property type="molecule type" value="Genomic_DNA"/>
</dbReference>
<gene>
    <name evidence="2" type="ORF">EJ05DRAFT_474418</name>
</gene>
<protein>
    <submittedName>
        <fullName evidence="2">Uncharacterized protein</fullName>
    </submittedName>
</protein>
<sequence length="80" mass="9030">MLPPVNLALLDQNPKFKALYKDLTTNKLNTDCTTKDLKKQRIQEGLSNVCSCIWHQLGGTRLTPFSNSPKHASKQQSDPY</sequence>
<reference evidence="2" key="1">
    <citation type="journal article" date="2020" name="Stud. Mycol.">
        <title>101 Dothideomycetes genomes: a test case for predicting lifestyles and emergence of pathogens.</title>
        <authorList>
            <person name="Haridas S."/>
            <person name="Albert R."/>
            <person name="Binder M."/>
            <person name="Bloem J."/>
            <person name="Labutti K."/>
            <person name="Salamov A."/>
            <person name="Andreopoulos B."/>
            <person name="Baker S."/>
            <person name="Barry K."/>
            <person name="Bills G."/>
            <person name="Bluhm B."/>
            <person name="Cannon C."/>
            <person name="Castanera R."/>
            <person name="Culley D."/>
            <person name="Daum C."/>
            <person name="Ezra D."/>
            <person name="Gonzalez J."/>
            <person name="Henrissat B."/>
            <person name="Kuo A."/>
            <person name="Liang C."/>
            <person name="Lipzen A."/>
            <person name="Lutzoni F."/>
            <person name="Magnuson J."/>
            <person name="Mondo S."/>
            <person name="Nolan M."/>
            <person name="Ohm R."/>
            <person name="Pangilinan J."/>
            <person name="Park H.-J."/>
            <person name="Ramirez L."/>
            <person name="Alfaro M."/>
            <person name="Sun H."/>
            <person name="Tritt A."/>
            <person name="Yoshinaga Y."/>
            <person name="Zwiers L.-H."/>
            <person name="Turgeon B."/>
            <person name="Goodwin S."/>
            <person name="Spatafora J."/>
            <person name="Crous P."/>
            <person name="Grigoriev I."/>
        </authorList>
    </citation>
    <scope>NUCLEOTIDE SEQUENCE</scope>
    <source>
        <strain evidence="2">CBS 121739</strain>
    </source>
</reference>
<dbReference type="Proteomes" id="UP000799437">
    <property type="component" value="Unassembled WGS sequence"/>
</dbReference>
<keyword evidence="3" id="KW-1185">Reference proteome</keyword>
<accession>A0A6A6WEU7</accession>